<dbReference type="Pfam" id="PF13182">
    <property type="entry name" value="DUF4007"/>
    <property type="match status" value="1"/>
</dbReference>
<dbReference type="Proteomes" id="UP001476282">
    <property type="component" value="Unassembled WGS sequence"/>
</dbReference>
<keyword evidence="3" id="KW-1185">Reference proteome</keyword>
<organism evidence="2 3">
    <name type="scientific">Haloferula sargassicola</name>
    <dbReference type="NCBI Taxonomy" id="490096"/>
    <lineage>
        <taxon>Bacteria</taxon>
        <taxon>Pseudomonadati</taxon>
        <taxon>Verrucomicrobiota</taxon>
        <taxon>Verrucomicrobiia</taxon>
        <taxon>Verrucomicrobiales</taxon>
        <taxon>Verrucomicrobiaceae</taxon>
        <taxon>Haloferula</taxon>
    </lineage>
</organism>
<dbReference type="EMBL" id="BAABRI010000003">
    <property type="protein sequence ID" value="GAA5481400.1"/>
    <property type="molecule type" value="Genomic_DNA"/>
</dbReference>
<sequence length="313" mass="35454">MPPAATAQRRFTGHETFVCRYAWLPKVVRELESTPLLFKNEDEAMVKLGVGKNMVRSAKFWAECTGVIEDVEGGGHGATEFGRLILGHDGYDEFLQRIETLWLLHWKLATNPKRPLFHWEQMLNHWQRAEFCESEVLPFLVRGLRTDETVKSERTFADGFRVFVNSYLPTRGRKGEIAEDNLDCPLVELGLLQKVGERLKDAQTREPLYGFVMGPKPGISTELLAYCIWDYWRNSPFKDQDSLGFRFVSSAEGSPGQIFKLPELAVRPLLDGLASSTEGALSFVESSSMQQVVIQGDLTEEDLLKFIYAPAES</sequence>
<gene>
    <name evidence="2" type="ORF">Hsar01_00609</name>
</gene>
<evidence type="ECO:0000259" key="1">
    <source>
        <dbReference type="Pfam" id="PF13182"/>
    </source>
</evidence>
<dbReference type="InterPro" id="IPR025248">
    <property type="entry name" value="DUF4007"/>
</dbReference>
<protein>
    <recommendedName>
        <fullName evidence="1">DUF4007 domain-containing protein</fullName>
    </recommendedName>
</protein>
<reference evidence="2 3" key="1">
    <citation type="submission" date="2024-02" db="EMBL/GenBank/DDBJ databases">
        <title>Haloferula sargassicola NBRC 104335.</title>
        <authorList>
            <person name="Ichikawa N."/>
            <person name="Katano-Makiyama Y."/>
            <person name="Hidaka K."/>
        </authorList>
    </citation>
    <scope>NUCLEOTIDE SEQUENCE [LARGE SCALE GENOMIC DNA]</scope>
    <source>
        <strain evidence="2 3">NBRC 104335</strain>
    </source>
</reference>
<proteinExistence type="predicted"/>
<feature type="domain" description="DUF4007" evidence="1">
    <location>
        <begin position="11"/>
        <end position="304"/>
    </location>
</feature>
<name>A0ABP9UIQ4_9BACT</name>
<accession>A0ABP9UIQ4</accession>
<dbReference type="RefSeq" id="WP_353565553.1">
    <property type="nucleotide sequence ID" value="NZ_BAABRI010000003.1"/>
</dbReference>
<comment type="caution">
    <text evidence="2">The sequence shown here is derived from an EMBL/GenBank/DDBJ whole genome shotgun (WGS) entry which is preliminary data.</text>
</comment>
<evidence type="ECO:0000313" key="3">
    <source>
        <dbReference type="Proteomes" id="UP001476282"/>
    </source>
</evidence>
<evidence type="ECO:0000313" key="2">
    <source>
        <dbReference type="EMBL" id="GAA5481400.1"/>
    </source>
</evidence>